<dbReference type="OrthoDB" id="488816at2759"/>
<comment type="caution">
    <text evidence="1">The sequence shown here is derived from an EMBL/GenBank/DDBJ whole genome shotgun (WGS) entry which is preliminary data.</text>
</comment>
<evidence type="ECO:0000313" key="1">
    <source>
        <dbReference type="EMBL" id="CAE8602883.1"/>
    </source>
</evidence>
<gene>
    <name evidence="1" type="ORF">PGLA1383_LOCUS21116</name>
</gene>
<feature type="non-terminal residue" evidence="1">
    <location>
        <position position="100"/>
    </location>
</feature>
<protein>
    <submittedName>
        <fullName evidence="1">Uncharacterized protein</fullName>
    </submittedName>
</protein>
<name>A0A813EV34_POLGL</name>
<keyword evidence="2" id="KW-1185">Reference proteome</keyword>
<feature type="non-terminal residue" evidence="1">
    <location>
        <position position="1"/>
    </location>
</feature>
<sequence length="100" mass="11495">VRDMELRRAVFCSLVPQKLRGLLPKRLLRKAITAVRGHPPEAHFLKACLEKFQDKGQEHQLVPKLVNRSGQEHQLVNRSGQQEGTDFVTFERVCAAFRSF</sequence>
<dbReference type="EMBL" id="CAJNNV010014774">
    <property type="protein sequence ID" value="CAE8602883.1"/>
    <property type="molecule type" value="Genomic_DNA"/>
</dbReference>
<reference evidence="1" key="1">
    <citation type="submission" date="2021-02" db="EMBL/GenBank/DDBJ databases">
        <authorList>
            <person name="Dougan E. K."/>
            <person name="Rhodes N."/>
            <person name="Thang M."/>
            <person name="Chan C."/>
        </authorList>
    </citation>
    <scope>NUCLEOTIDE SEQUENCE</scope>
</reference>
<dbReference type="Proteomes" id="UP000654075">
    <property type="component" value="Unassembled WGS sequence"/>
</dbReference>
<accession>A0A813EV34</accession>
<proteinExistence type="predicted"/>
<evidence type="ECO:0000313" key="2">
    <source>
        <dbReference type="Proteomes" id="UP000654075"/>
    </source>
</evidence>
<dbReference type="AlphaFoldDB" id="A0A813EV34"/>
<organism evidence="1 2">
    <name type="scientific">Polarella glacialis</name>
    <name type="common">Dinoflagellate</name>
    <dbReference type="NCBI Taxonomy" id="89957"/>
    <lineage>
        <taxon>Eukaryota</taxon>
        <taxon>Sar</taxon>
        <taxon>Alveolata</taxon>
        <taxon>Dinophyceae</taxon>
        <taxon>Suessiales</taxon>
        <taxon>Suessiaceae</taxon>
        <taxon>Polarella</taxon>
    </lineage>
</organism>